<evidence type="ECO:0000313" key="6">
    <source>
        <dbReference type="EMBL" id="GAA2110159.1"/>
    </source>
</evidence>
<comment type="caution">
    <text evidence="6">The sequence shown here is derived from an EMBL/GenBank/DDBJ whole genome shotgun (WGS) entry which is preliminary data.</text>
</comment>
<dbReference type="SUPFAM" id="SSF55781">
    <property type="entry name" value="GAF domain-like"/>
    <property type="match status" value="1"/>
</dbReference>
<dbReference type="InterPro" id="IPR014757">
    <property type="entry name" value="Tscrpt_reg_IclR_C"/>
</dbReference>
<dbReference type="Pfam" id="PF09339">
    <property type="entry name" value="HTH_IclR"/>
    <property type="match status" value="1"/>
</dbReference>
<dbReference type="Gene3D" id="3.30.450.40">
    <property type="match status" value="1"/>
</dbReference>
<dbReference type="PROSITE" id="PS51077">
    <property type="entry name" value="HTH_ICLR"/>
    <property type="match status" value="1"/>
</dbReference>
<keyword evidence="2" id="KW-0238">DNA-binding</keyword>
<dbReference type="InterPro" id="IPR036388">
    <property type="entry name" value="WH-like_DNA-bd_sf"/>
</dbReference>
<keyword evidence="3" id="KW-0804">Transcription</keyword>
<dbReference type="Pfam" id="PF01614">
    <property type="entry name" value="IclR_C"/>
    <property type="match status" value="1"/>
</dbReference>
<dbReference type="EMBL" id="BAAAQA010000003">
    <property type="protein sequence ID" value="GAA2110159.1"/>
    <property type="molecule type" value="Genomic_DNA"/>
</dbReference>
<name>A0ABN2XEL2_9MICC</name>
<evidence type="ECO:0000256" key="3">
    <source>
        <dbReference type="ARBA" id="ARBA00023163"/>
    </source>
</evidence>
<accession>A0ABN2XEL2</accession>
<dbReference type="InterPro" id="IPR036390">
    <property type="entry name" value="WH_DNA-bd_sf"/>
</dbReference>
<keyword evidence="1" id="KW-0805">Transcription regulation</keyword>
<evidence type="ECO:0000256" key="2">
    <source>
        <dbReference type="ARBA" id="ARBA00023125"/>
    </source>
</evidence>
<dbReference type="Proteomes" id="UP001500166">
    <property type="component" value="Unassembled WGS sequence"/>
</dbReference>
<dbReference type="InterPro" id="IPR029016">
    <property type="entry name" value="GAF-like_dom_sf"/>
</dbReference>
<dbReference type="PANTHER" id="PTHR30136:SF24">
    <property type="entry name" value="HTH-TYPE TRANSCRIPTIONAL REPRESSOR ALLR"/>
    <property type="match status" value="1"/>
</dbReference>
<dbReference type="InterPro" id="IPR005471">
    <property type="entry name" value="Tscrpt_reg_IclR_N"/>
</dbReference>
<evidence type="ECO:0000256" key="1">
    <source>
        <dbReference type="ARBA" id="ARBA00023015"/>
    </source>
</evidence>
<evidence type="ECO:0000259" key="5">
    <source>
        <dbReference type="PROSITE" id="PS51078"/>
    </source>
</evidence>
<feature type="domain" description="HTH iclR-type" evidence="4">
    <location>
        <begin position="8"/>
        <end position="69"/>
    </location>
</feature>
<gene>
    <name evidence="6" type="ORF">GCM10009824_04570</name>
</gene>
<evidence type="ECO:0000259" key="4">
    <source>
        <dbReference type="PROSITE" id="PS51077"/>
    </source>
</evidence>
<dbReference type="PANTHER" id="PTHR30136">
    <property type="entry name" value="HELIX-TURN-HELIX TRANSCRIPTIONAL REGULATOR, ICLR FAMILY"/>
    <property type="match status" value="1"/>
</dbReference>
<proteinExistence type="predicted"/>
<dbReference type="SMART" id="SM00346">
    <property type="entry name" value="HTH_ICLR"/>
    <property type="match status" value="1"/>
</dbReference>
<reference evidence="6 7" key="1">
    <citation type="journal article" date="2019" name="Int. J. Syst. Evol. Microbiol.">
        <title>The Global Catalogue of Microorganisms (GCM) 10K type strain sequencing project: providing services to taxonomists for standard genome sequencing and annotation.</title>
        <authorList>
            <consortium name="The Broad Institute Genomics Platform"/>
            <consortium name="The Broad Institute Genome Sequencing Center for Infectious Disease"/>
            <person name="Wu L."/>
            <person name="Ma J."/>
        </authorList>
    </citation>
    <scope>NUCLEOTIDE SEQUENCE [LARGE SCALE GENOMIC DNA]</scope>
    <source>
        <strain evidence="6 7">JCM 15914</strain>
    </source>
</reference>
<feature type="domain" description="IclR-ED" evidence="5">
    <location>
        <begin position="70"/>
        <end position="252"/>
    </location>
</feature>
<dbReference type="InterPro" id="IPR050707">
    <property type="entry name" value="HTH_MetabolicPath_Reg"/>
</dbReference>
<keyword evidence="7" id="KW-1185">Reference proteome</keyword>
<dbReference type="RefSeq" id="WP_344223463.1">
    <property type="nucleotide sequence ID" value="NZ_BAAAQA010000003.1"/>
</dbReference>
<protein>
    <submittedName>
        <fullName evidence="6">IclR family transcriptional regulator</fullName>
    </submittedName>
</protein>
<dbReference type="SUPFAM" id="SSF46785">
    <property type="entry name" value="Winged helix' DNA-binding domain"/>
    <property type="match status" value="1"/>
</dbReference>
<evidence type="ECO:0000313" key="7">
    <source>
        <dbReference type="Proteomes" id="UP001500166"/>
    </source>
</evidence>
<dbReference type="PROSITE" id="PS51078">
    <property type="entry name" value="ICLR_ED"/>
    <property type="match status" value="1"/>
</dbReference>
<sequence length="253" mass="27469">MANSTSGDSVLARVERILAAFGSETPVLQLKDIASSAQLPTSTAHRLLTDMKQIGWIESARGQGYRVGTRLWELASRAALAEDLASVAIPFMSDVHAVLRQHVHVGVVEGDDVLFAERILGKKSDVPLRSNVAGRLPLHQSAAGLVLMSQYSESFVTEYCQRVRDDSFPEGIPTDRLMTDLRRFAQRGYALQRGRIDQETGGISVPVRVPQWHRPVALGVVIALEDMGPAEVPGVVQTLRVASHGISRAMGAL</sequence>
<dbReference type="Gene3D" id="1.10.10.10">
    <property type="entry name" value="Winged helix-like DNA-binding domain superfamily/Winged helix DNA-binding domain"/>
    <property type="match status" value="1"/>
</dbReference>
<organism evidence="6 7">
    <name type="scientific">Kocuria atrinae</name>
    <dbReference type="NCBI Taxonomy" id="592377"/>
    <lineage>
        <taxon>Bacteria</taxon>
        <taxon>Bacillati</taxon>
        <taxon>Actinomycetota</taxon>
        <taxon>Actinomycetes</taxon>
        <taxon>Micrococcales</taxon>
        <taxon>Micrococcaceae</taxon>
        <taxon>Kocuria</taxon>
    </lineage>
</organism>